<sequence length="94" mass="10550">MTEYGGGAARLVLPIDLKKKAWEQKHVLHNRWHPDIPPVAEVRAREVFRVEMMDYSGGGITRDYSADDIKHADQSIVSFTNFSSPSNAYVFAGV</sequence>
<protein>
    <submittedName>
        <fullName evidence="1">Uncharacterized protein</fullName>
    </submittedName>
</protein>
<organism evidence="1 2">
    <name type="scientific">Pistacia integerrima</name>
    <dbReference type="NCBI Taxonomy" id="434235"/>
    <lineage>
        <taxon>Eukaryota</taxon>
        <taxon>Viridiplantae</taxon>
        <taxon>Streptophyta</taxon>
        <taxon>Embryophyta</taxon>
        <taxon>Tracheophyta</taxon>
        <taxon>Spermatophyta</taxon>
        <taxon>Magnoliopsida</taxon>
        <taxon>eudicotyledons</taxon>
        <taxon>Gunneridae</taxon>
        <taxon>Pentapetalae</taxon>
        <taxon>rosids</taxon>
        <taxon>malvids</taxon>
        <taxon>Sapindales</taxon>
        <taxon>Anacardiaceae</taxon>
        <taxon>Pistacia</taxon>
    </lineage>
</organism>
<reference evidence="2" key="1">
    <citation type="journal article" date="2023" name="G3 (Bethesda)">
        <title>Genome assembly and association tests identify interacting loci associated with vigor, precocity, and sex in interspecific pistachio rootstocks.</title>
        <authorList>
            <person name="Palmer W."/>
            <person name="Jacygrad E."/>
            <person name="Sagayaradj S."/>
            <person name="Cavanaugh K."/>
            <person name="Han R."/>
            <person name="Bertier L."/>
            <person name="Beede B."/>
            <person name="Kafkas S."/>
            <person name="Golino D."/>
            <person name="Preece J."/>
            <person name="Michelmore R."/>
        </authorList>
    </citation>
    <scope>NUCLEOTIDE SEQUENCE [LARGE SCALE GENOMIC DNA]</scope>
</reference>
<accession>A0ACC0YQV8</accession>
<comment type="caution">
    <text evidence="1">The sequence shown here is derived from an EMBL/GenBank/DDBJ whole genome shotgun (WGS) entry which is preliminary data.</text>
</comment>
<dbReference type="Proteomes" id="UP001163603">
    <property type="component" value="Chromosome 5"/>
</dbReference>
<keyword evidence="2" id="KW-1185">Reference proteome</keyword>
<name>A0ACC0YQV8_9ROSI</name>
<dbReference type="EMBL" id="CM047740">
    <property type="protein sequence ID" value="KAJ0040090.1"/>
    <property type="molecule type" value="Genomic_DNA"/>
</dbReference>
<gene>
    <name evidence="1" type="ORF">Pint_27920</name>
</gene>
<evidence type="ECO:0000313" key="2">
    <source>
        <dbReference type="Proteomes" id="UP001163603"/>
    </source>
</evidence>
<evidence type="ECO:0000313" key="1">
    <source>
        <dbReference type="EMBL" id="KAJ0040090.1"/>
    </source>
</evidence>
<proteinExistence type="predicted"/>